<dbReference type="OrthoDB" id="549336at2759"/>
<dbReference type="EMBL" id="ML122260">
    <property type="protein sequence ID" value="RPD62106.1"/>
    <property type="molecule type" value="Genomic_DNA"/>
</dbReference>
<organism evidence="1 2">
    <name type="scientific">Lentinus tigrinus ALCF2SS1-6</name>
    <dbReference type="NCBI Taxonomy" id="1328759"/>
    <lineage>
        <taxon>Eukaryota</taxon>
        <taxon>Fungi</taxon>
        <taxon>Dikarya</taxon>
        <taxon>Basidiomycota</taxon>
        <taxon>Agaricomycotina</taxon>
        <taxon>Agaricomycetes</taxon>
        <taxon>Polyporales</taxon>
        <taxon>Polyporaceae</taxon>
        <taxon>Lentinus</taxon>
    </lineage>
</organism>
<keyword evidence="2" id="KW-1185">Reference proteome</keyword>
<dbReference type="STRING" id="1328759.A0A5C2SKV3"/>
<name>A0A5C2SKV3_9APHY</name>
<dbReference type="AlphaFoldDB" id="A0A5C2SKV3"/>
<evidence type="ECO:0000313" key="1">
    <source>
        <dbReference type="EMBL" id="RPD62106.1"/>
    </source>
</evidence>
<evidence type="ECO:0000313" key="2">
    <source>
        <dbReference type="Proteomes" id="UP000313359"/>
    </source>
</evidence>
<sequence length="403" mass="45681">MDEEDVDGQVIHLFAPEFNYGFQELIDEMDLWQHRGIRAGEDQLIEHVNANTGDGGVDLLVFGTCEFDLRLWQDALADAWNRRDDEHKFKIVCGVHHVKDMNWQSHIAYWARRDAIRLLPIANHVAESFRERFADLANSPEPILYTAGYQYIPVDVHVPILDIPNLPSKPLPRYLSKAVIQGSLDPGRRDYNRVFKDLIVSLHEDPDAWGYHPLDGRRSFVPNHGGSAPPFELLLVGTGSVTIPDELAYIVSIHHDLTYKEFYALVASCDVVVPAFADNGYFDNQASSTVALATELNIPLLVTDRHRQKYGYIDDVRAVITRPAAMPEVEALKALRTGDPAAFLASDPADIGKTMGEMPAVREAVERMIQEGWVRGRREWMEWREGVWEMNRGVARKILTDKT</sequence>
<dbReference type="Proteomes" id="UP000313359">
    <property type="component" value="Unassembled WGS sequence"/>
</dbReference>
<accession>A0A5C2SKV3</accession>
<evidence type="ECO:0008006" key="3">
    <source>
        <dbReference type="Google" id="ProtNLM"/>
    </source>
</evidence>
<proteinExistence type="predicted"/>
<gene>
    <name evidence="1" type="ORF">L227DRAFT_499365</name>
</gene>
<reference evidence="1" key="1">
    <citation type="journal article" date="2018" name="Genome Biol. Evol.">
        <title>Genomics and development of Lentinus tigrinus, a white-rot wood-decaying mushroom with dimorphic fruiting bodies.</title>
        <authorList>
            <person name="Wu B."/>
            <person name="Xu Z."/>
            <person name="Knudson A."/>
            <person name="Carlson A."/>
            <person name="Chen N."/>
            <person name="Kovaka S."/>
            <person name="LaButti K."/>
            <person name="Lipzen A."/>
            <person name="Pennachio C."/>
            <person name="Riley R."/>
            <person name="Schakwitz W."/>
            <person name="Umezawa K."/>
            <person name="Ohm R.A."/>
            <person name="Grigoriev I.V."/>
            <person name="Nagy L.G."/>
            <person name="Gibbons J."/>
            <person name="Hibbett D."/>
        </authorList>
    </citation>
    <scope>NUCLEOTIDE SEQUENCE [LARGE SCALE GENOMIC DNA]</scope>
    <source>
        <strain evidence="1">ALCF2SS1-6</strain>
    </source>
</reference>
<protein>
    <recommendedName>
        <fullName evidence="3">Glycosyltransferase family 1 protein</fullName>
    </recommendedName>
</protein>